<keyword evidence="7" id="KW-1185">Reference proteome</keyword>
<accession>A0ABU2ZJ50</accession>
<organism evidence="6 7">
    <name type="scientific">Croceicoccus esteveae</name>
    <dbReference type="NCBI Taxonomy" id="3075597"/>
    <lineage>
        <taxon>Bacteria</taxon>
        <taxon>Pseudomonadati</taxon>
        <taxon>Pseudomonadota</taxon>
        <taxon>Alphaproteobacteria</taxon>
        <taxon>Sphingomonadales</taxon>
        <taxon>Erythrobacteraceae</taxon>
        <taxon>Croceicoccus</taxon>
    </lineage>
</organism>
<dbReference type="PANTHER" id="PTHR32303:SF4">
    <property type="entry name" value="QUINOPROTEIN GLUCOSE DEHYDROGENASE"/>
    <property type="match status" value="1"/>
</dbReference>
<dbReference type="InterPro" id="IPR018391">
    <property type="entry name" value="PQQ_b-propeller_rpt"/>
</dbReference>
<keyword evidence="4" id="KW-0812">Transmembrane</keyword>
<dbReference type="Gene3D" id="2.140.10.10">
    <property type="entry name" value="Quinoprotein alcohol dehydrogenase-like superfamily"/>
    <property type="match status" value="2"/>
</dbReference>
<feature type="domain" description="Pyrrolo-quinoline quinone repeat" evidence="5">
    <location>
        <begin position="159"/>
        <end position="753"/>
    </location>
</feature>
<evidence type="ECO:0000313" key="7">
    <source>
        <dbReference type="Proteomes" id="UP001259803"/>
    </source>
</evidence>
<dbReference type="Proteomes" id="UP001259803">
    <property type="component" value="Unassembled WGS sequence"/>
</dbReference>
<evidence type="ECO:0000256" key="2">
    <source>
        <dbReference type="ARBA" id="ARBA00008156"/>
    </source>
</evidence>
<sequence length="787" mass="84580">MTWLNRLLAVVLVLLSLGLIWLGGQLLLEGGSPYYLACAFALVAVAWLLWRQLKRALYVYGALWLISLAWSLWESGLAFWPLLGRMGLLTGIGIWLLLPWVRRSLGAKPVTRLSGGLLAGALVALLGGLGWTFWNDRITGGDDLSSLATAPISIRDGEWHHYGNVQAGQRFSPLDQITRANVGALEEAWRFSTGTEPNGQPAAFQTTPLMIDNRLYFCTGYNDVIALDPESGEQIWRFEANADTTGVFGQNCRGVSHFAMPDANAAQSCAARIYTATIDSRLIALDAQTGQPCSGFGEAGEVDLLRGMSKAPPGYYHATSPPTIVSGKLVIGGWVTDGQMVGEPSGVIRAFDAITGELAWAWDMGAPEKTGEPEAGETYTPGTPNSWSVMSADEDLGLVYVPLGNATPDYTGLHRSPEMETYSSSVVALDAATGRPRWHFQTTHHDIWDYDVASQPVLLDLADGRPALLQPTKRGEMFMLDRRTGEAIAQVDELPVATSNAEGNRASPTQPFSVGLPSFEGPRPSERNMWGIALLDQAWCRLKFRQARFDGHLTPLEADRASIVWPGSLGGNNWGSVAIDPGSGIVFVNSSHVINYNRLISRDEADRMGLQPAEIASFESVAGPVPQAGTPYAASVSPFLSPLVAPCIEPPYGLVSAVDLNSGELLWQRPFGTARDSGPLLMPLGIPIPMGVPNIGGAVVTGSGLAFIGATQEHMIRAYDLRTGEEVWHGRLPAGGNATPMTYWSPKSGRQFIVIAAGGHGGILSGYSNELIAYALPQADQTQGDER</sequence>
<evidence type="ECO:0000256" key="4">
    <source>
        <dbReference type="SAM" id="Phobius"/>
    </source>
</evidence>
<feature type="transmembrane region" description="Helical" evidence="4">
    <location>
        <begin position="34"/>
        <end position="50"/>
    </location>
</feature>
<evidence type="ECO:0000313" key="6">
    <source>
        <dbReference type="EMBL" id="MDT0576334.1"/>
    </source>
</evidence>
<proteinExistence type="inferred from homology"/>
<dbReference type="NCBIfam" id="TIGR03074">
    <property type="entry name" value="PQQ_membr_DH"/>
    <property type="match status" value="1"/>
</dbReference>
<dbReference type="InterPro" id="IPR011047">
    <property type="entry name" value="Quinoprotein_ADH-like_sf"/>
</dbReference>
<dbReference type="PANTHER" id="PTHR32303">
    <property type="entry name" value="QUINOPROTEIN ALCOHOL DEHYDROGENASE (CYTOCHROME C)"/>
    <property type="match status" value="1"/>
</dbReference>
<dbReference type="EMBL" id="JAVRHS010000006">
    <property type="protein sequence ID" value="MDT0576334.1"/>
    <property type="molecule type" value="Genomic_DNA"/>
</dbReference>
<comment type="caution">
    <text evidence="6">The sequence shown here is derived from an EMBL/GenBank/DDBJ whole genome shotgun (WGS) entry which is preliminary data.</text>
</comment>
<dbReference type="GO" id="GO:0016491">
    <property type="term" value="F:oxidoreductase activity"/>
    <property type="evidence" value="ECO:0007669"/>
    <property type="project" value="UniProtKB-KW"/>
</dbReference>
<feature type="transmembrane region" description="Helical" evidence="4">
    <location>
        <begin position="79"/>
        <end position="101"/>
    </location>
</feature>
<dbReference type="CDD" id="cd10280">
    <property type="entry name" value="PQQ_mGDH"/>
    <property type="match status" value="1"/>
</dbReference>
<feature type="transmembrane region" description="Helical" evidence="4">
    <location>
        <begin position="57"/>
        <end position="73"/>
    </location>
</feature>
<gene>
    <name evidence="6" type="ORF">RM533_09050</name>
</gene>
<comment type="cofactor">
    <cofactor evidence="1">
        <name>pyrroloquinoline quinone</name>
        <dbReference type="ChEBI" id="CHEBI:58442"/>
    </cofactor>
</comment>
<keyword evidence="4" id="KW-1133">Transmembrane helix</keyword>
<feature type="transmembrane region" description="Helical" evidence="4">
    <location>
        <begin position="7"/>
        <end position="28"/>
    </location>
</feature>
<comment type="similarity">
    <text evidence="2">Belongs to the bacterial PQQ dehydrogenase family.</text>
</comment>
<feature type="transmembrane region" description="Helical" evidence="4">
    <location>
        <begin position="113"/>
        <end position="134"/>
    </location>
</feature>
<evidence type="ECO:0000256" key="3">
    <source>
        <dbReference type="ARBA" id="ARBA00023002"/>
    </source>
</evidence>
<dbReference type="SUPFAM" id="SSF50998">
    <property type="entry name" value="Quinoprotein alcohol dehydrogenase-like"/>
    <property type="match status" value="1"/>
</dbReference>
<evidence type="ECO:0000256" key="1">
    <source>
        <dbReference type="ARBA" id="ARBA00001931"/>
    </source>
</evidence>
<reference evidence="6 7" key="1">
    <citation type="submission" date="2023-09" db="EMBL/GenBank/DDBJ databases">
        <authorList>
            <person name="Rey-Velasco X."/>
        </authorList>
    </citation>
    <scope>NUCLEOTIDE SEQUENCE [LARGE SCALE GENOMIC DNA]</scope>
    <source>
        <strain evidence="6 7">F390</strain>
    </source>
</reference>
<keyword evidence="3 6" id="KW-0560">Oxidoreductase</keyword>
<dbReference type="InterPro" id="IPR002372">
    <property type="entry name" value="PQQ_rpt_dom"/>
</dbReference>
<evidence type="ECO:0000259" key="5">
    <source>
        <dbReference type="Pfam" id="PF01011"/>
    </source>
</evidence>
<protein>
    <submittedName>
        <fullName evidence="6">Membrane-bound PQQ-dependent dehydrogenase, glucose/quinate/shikimate family</fullName>
        <ecNumber evidence="6">1.1.-.-</ecNumber>
    </submittedName>
</protein>
<dbReference type="Pfam" id="PF01011">
    <property type="entry name" value="PQQ"/>
    <property type="match status" value="1"/>
</dbReference>
<name>A0ABU2ZJ50_9SPHN</name>
<dbReference type="RefSeq" id="WP_311340912.1">
    <property type="nucleotide sequence ID" value="NZ_JAVRHS010000006.1"/>
</dbReference>
<dbReference type="InterPro" id="IPR017511">
    <property type="entry name" value="PQQ_mDH"/>
</dbReference>
<dbReference type="SMART" id="SM00564">
    <property type="entry name" value="PQQ"/>
    <property type="match status" value="6"/>
</dbReference>
<keyword evidence="4" id="KW-0472">Membrane</keyword>
<dbReference type="EC" id="1.1.-.-" evidence="6"/>